<proteinExistence type="predicted"/>
<evidence type="ECO:0000313" key="2">
    <source>
        <dbReference type="Proteomes" id="UP000283509"/>
    </source>
</evidence>
<keyword evidence="2" id="KW-1185">Reference proteome</keyword>
<evidence type="ECO:0000313" key="1">
    <source>
        <dbReference type="EMBL" id="ROT62820.1"/>
    </source>
</evidence>
<protein>
    <submittedName>
        <fullName evidence="1">Uncharacterized protein</fullName>
    </submittedName>
</protein>
<dbReference type="Proteomes" id="UP000283509">
    <property type="component" value="Unassembled WGS sequence"/>
</dbReference>
<dbReference type="STRING" id="6689.A0A423SF30"/>
<sequence length="456" mass="50501">MLTTLLTHAVTPFPLFLLHLRNPARSLTSPLILLTPPSLLSLPPLTTSFPSTPLTPVLSSSSLPPLHSLPVLLCLLNTLPPCPNTFLRPSKYTPFSSLQIQLPSSLTPSIHTHLPLPSYFIQKDPFLSPQPLNTLPSYLSFSYTPFSPFNTLPHLPSIHLFLPRLTIHLPLLPPIHSFPLPPNTPSSPFLSIQGAPTFPFHVPQSTLPLFLHPPAHTPSNTLSLSTSFLSSFSSFFSLLALLLHFPPPFLPLTPTLQTISQLPPLPIPFLFLLPYSSISHLSSLSLLPFKFYLHFFSPCPFNTHPFYTSPVQSHLPSSSLYFHNFTLSLFLARRRFRQIHLLPHSLQIHLSSTPPSSQYTPLFPFPLFSLITSFPSSFPPSIPPFPPLLIHSPPPSLSFNLPHLLPSLSLPLPPSFHIHPPPSSLPSIPLFLPPLPSLPYTLASLHPFIHTPPPLP</sequence>
<accession>A0A423SF30</accession>
<reference evidence="1 2" key="2">
    <citation type="submission" date="2019-01" db="EMBL/GenBank/DDBJ databases">
        <title>The decoding of complex shrimp genome reveals the adaptation for benthos swimmer, frequently molting mechanism and breeding impact on genome.</title>
        <authorList>
            <person name="Sun Y."/>
            <person name="Gao Y."/>
            <person name="Yu Y."/>
        </authorList>
    </citation>
    <scope>NUCLEOTIDE SEQUENCE [LARGE SCALE GENOMIC DNA]</scope>
    <source>
        <tissue evidence="1">Muscle</tissue>
    </source>
</reference>
<reference evidence="1 2" key="1">
    <citation type="submission" date="2018-04" db="EMBL/GenBank/DDBJ databases">
        <authorList>
            <person name="Zhang X."/>
            <person name="Yuan J."/>
            <person name="Li F."/>
            <person name="Xiang J."/>
        </authorList>
    </citation>
    <scope>NUCLEOTIDE SEQUENCE [LARGE SCALE GENOMIC DNA]</scope>
    <source>
        <tissue evidence="1">Muscle</tissue>
    </source>
</reference>
<comment type="caution">
    <text evidence="1">The sequence shown here is derived from an EMBL/GenBank/DDBJ whole genome shotgun (WGS) entry which is preliminary data.</text>
</comment>
<organism evidence="1 2">
    <name type="scientific">Penaeus vannamei</name>
    <name type="common">Whiteleg shrimp</name>
    <name type="synonym">Litopenaeus vannamei</name>
    <dbReference type="NCBI Taxonomy" id="6689"/>
    <lineage>
        <taxon>Eukaryota</taxon>
        <taxon>Metazoa</taxon>
        <taxon>Ecdysozoa</taxon>
        <taxon>Arthropoda</taxon>
        <taxon>Crustacea</taxon>
        <taxon>Multicrustacea</taxon>
        <taxon>Malacostraca</taxon>
        <taxon>Eumalacostraca</taxon>
        <taxon>Eucarida</taxon>
        <taxon>Decapoda</taxon>
        <taxon>Dendrobranchiata</taxon>
        <taxon>Penaeoidea</taxon>
        <taxon>Penaeidae</taxon>
        <taxon>Penaeus</taxon>
    </lineage>
</organism>
<dbReference type="AlphaFoldDB" id="A0A423SF30"/>
<name>A0A423SF30_PENVA</name>
<gene>
    <name evidence="1" type="ORF">C7M84_019315</name>
</gene>
<dbReference type="EMBL" id="QCYY01003542">
    <property type="protein sequence ID" value="ROT62820.1"/>
    <property type="molecule type" value="Genomic_DNA"/>
</dbReference>